<feature type="compositionally biased region" description="Polar residues" evidence="2">
    <location>
        <begin position="290"/>
        <end position="301"/>
    </location>
</feature>
<proteinExistence type="predicted"/>
<evidence type="ECO:0000256" key="2">
    <source>
        <dbReference type="SAM" id="MobiDB-lite"/>
    </source>
</evidence>
<dbReference type="GO" id="GO:0008010">
    <property type="term" value="F:structural constituent of chitin-based larval cuticle"/>
    <property type="evidence" value="ECO:0007669"/>
    <property type="project" value="TreeGrafter"/>
</dbReference>
<dbReference type="eggNOG" id="ENOG502SS39">
    <property type="taxonomic scope" value="Eukaryota"/>
</dbReference>
<dbReference type="PANTHER" id="PTHR10380:SF224">
    <property type="entry name" value="CUTICULAR PROTEIN 12A"/>
    <property type="match status" value="1"/>
</dbReference>
<dbReference type="FunCoup" id="A0A0Q9X3Z6">
    <property type="interactions" value="33"/>
</dbReference>
<dbReference type="KEGG" id="dwi:26528775"/>
<keyword evidence="3" id="KW-0732">Signal</keyword>
<feature type="region of interest" description="Disordered" evidence="2">
    <location>
        <begin position="242"/>
        <end position="301"/>
    </location>
</feature>
<dbReference type="PANTHER" id="PTHR10380">
    <property type="entry name" value="CUTICLE PROTEIN"/>
    <property type="match status" value="1"/>
</dbReference>
<feature type="compositionally biased region" description="Basic and acidic residues" evidence="2">
    <location>
        <begin position="264"/>
        <end position="281"/>
    </location>
</feature>
<dbReference type="InterPro" id="IPR050468">
    <property type="entry name" value="Cuticle_Struct_Prot"/>
</dbReference>
<dbReference type="AlphaFoldDB" id="A0A0Q9X3Z6"/>
<dbReference type="Proteomes" id="UP000007798">
    <property type="component" value="Unassembled WGS sequence"/>
</dbReference>
<name>A0A0Q9X3Z6_DROWI</name>
<dbReference type="PROSITE" id="PS51155">
    <property type="entry name" value="CHIT_BIND_RR_2"/>
    <property type="match status" value="1"/>
</dbReference>
<dbReference type="InParanoid" id="A0A0Q9X3Z6"/>
<evidence type="ECO:0008006" key="6">
    <source>
        <dbReference type="Google" id="ProtNLM"/>
    </source>
</evidence>
<dbReference type="OrthoDB" id="8021718at2759"/>
<protein>
    <recommendedName>
        <fullName evidence="6">Insect cuticle protein</fullName>
    </recommendedName>
</protein>
<sequence>MSALTSIFWFVLLLLIIKIYTNGATPLAVESEVKTNVKKNSNEPGRLSNYFLHEPYGPNTYAFGYEIEDPLTQNIQFRDERRYVNGTIEGSFGYVRPDKLIEITHYKADEASGYLAQRQSFRAGDNPPPGASKWPTRRPEIILDLNRPTSDSNMKVTWDPNSHLNLSVNAVADKVEHQLKQQHGLDLNHIDVAKDVLQPAVLDVINGKAPLRTNATTGGMSFKTVHNFIPEGFPIVPFELPSQSDPTTSTENTTPIHKYQKSKSNIEEKAPQIKPTVDHNTTELPLPQPLVNNESLQSPNPSWYHKIIEANRREFLQHLPNLNGSPESSPKLR</sequence>
<dbReference type="InterPro" id="IPR000618">
    <property type="entry name" value="Insect_cuticle"/>
</dbReference>
<evidence type="ECO:0000256" key="1">
    <source>
        <dbReference type="PROSITE-ProRule" id="PRU00497"/>
    </source>
</evidence>
<evidence type="ECO:0000313" key="5">
    <source>
        <dbReference type="Proteomes" id="UP000007798"/>
    </source>
</evidence>
<gene>
    <name evidence="4" type="primary">Dwil\GK26773</name>
    <name evidence="4" type="ORF">Dwil_GK26773</name>
</gene>
<feature type="chain" id="PRO_5006387518" description="Insect cuticle protein" evidence="3">
    <location>
        <begin position="24"/>
        <end position="333"/>
    </location>
</feature>
<dbReference type="GO" id="GO:0062129">
    <property type="term" value="C:chitin-based extracellular matrix"/>
    <property type="evidence" value="ECO:0007669"/>
    <property type="project" value="TreeGrafter"/>
</dbReference>
<accession>A0A0Q9X3Z6</accession>
<feature type="signal peptide" evidence="3">
    <location>
        <begin position="1"/>
        <end position="23"/>
    </location>
</feature>
<evidence type="ECO:0000256" key="3">
    <source>
        <dbReference type="SAM" id="SignalP"/>
    </source>
</evidence>
<dbReference type="EMBL" id="CH964095">
    <property type="protein sequence ID" value="KRF98988.1"/>
    <property type="molecule type" value="Genomic_DNA"/>
</dbReference>
<reference evidence="4 5" key="1">
    <citation type="journal article" date="2007" name="Nature">
        <title>Evolution of genes and genomes on the Drosophila phylogeny.</title>
        <authorList>
            <consortium name="Drosophila 12 Genomes Consortium"/>
            <person name="Clark A.G."/>
            <person name="Eisen M.B."/>
            <person name="Smith D.R."/>
            <person name="Bergman C.M."/>
            <person name="Oliver B."/>
            <person name="Markow T.A."/>
            <person name="Kaufman T.C."/>
            <person name="Kellis M."/>
            <person name="Gelbart W."/>
            <person name="Iyer V.N."/>
            <person name="Pollard D.A."/>
            <person name="Sackton T.B."/>
            <person name="Larracuente A.M."/>
            <person name="Singh N.D."/>
            <person name="Abad J.P."/>
            <person name="Abt D.N."/>
            <person name="Adryan B."/>
            <person name="Aguade M."/>
            <person name="Akashi H."/>
            <person name="Anderson W.W."/>
            <person name="Aquadro C.F."/>
            <person name="Ardell D.H."/>
            <person name="Arguello R."/>
            <person name="Artieri C.G."/>
            <person name="Barbash D.A."/>
            <person name="Barker D."/>
            <person name="Barsanti P."/>
            <person name="Batterham P."/>
            <person name="Batzoglou S."/>
            <person name="Begun D."/>
            <person name="Bhutkar A."/>
            <person name="Blanco E."/>
            <person name="Bosak S.A."/>
            <person name="Bradley R.K."/>
            <person name="Brand A.D."/>
            <person name="Brent M.R."/>
            <person name="Brooks A.N."/>
            <person name="Brown R.H."/>
            <person name="Butlin R.K."/>
            <person name="Caggese C."/>
            <person name="Calvi B.R."/>
            <person name="Bernardo de Carvalho A."/>
            <person name="Caspi A."/>
            <person name="Castrezana S."/>
            <person name="Celniker S.E."/>
            <person name="Chang J.L."/>
            <person name="Chapple C."/>
            <person name="Chatterji S."/>
            <person name="Chinwalla A."/>
            <person name="Civetta A."/>
            <person name="Clifton S.W."/>
            <person name="Comeron J.M."/>
            <person name="Costello J.C."/>
            <person name="Coyne J.A."/>
            <person name="Daub J."/>
            <person name="David R.G."/>
            <person name="Delcher A.L."/>
            <person name="Delehaunty K."/>
            <person name="Do C.B."/>
            <person name="Ebling H."/>
            <person name="Edwards K."/>
            <person name="Eickbush T."/>
            <person name="Evans J.D."/>
            <person name="Filipski A."/>
            <person name="Findeiss S."/>
            <person name="Freyhult E."/>
            <person name="Fulton L."/>
            <person name="Fulton R."/>
            <person name="Garcia A.C."/>
            <person name="Gardiner A."/>
            <person name="Garfield D.A."/>
            <person name="Garvin B.E."/>
            <person name="Gibson G."/>
            <person name="Gilbert D."/>
            <person name="Gnerre S."/>
            <person name="Godfrey J."/>
            <person name="Good R."/>
            <person name="Gotea V."/>
            <person name="Gravely B."/>
            <person name="Greenberg A.J."/>
            <person name="Griffiths-Jones S."/>
            <person name="Gross S."/>
            <person name="Guigo R."/>
            <person name="Gustafson E.A."/>
            <person name="Haerty W."/>
            <person name="Hahn M.W."/>
            <person name="Halligan D.L."/>
            <person name="Halpern A.L."/>
            <person name="Halter G.M."/>
            <person name="Han M.V."/>
            <person name="Heger A."/>
            <person name="Hillier L."/>
            <person name="Hinrichs A.S."/>
            <person name="Holmes I."/>
            <person name="Hoskins R.A."/>
            <person name="Hubisz M.J."/>
            <person name="Hultmark D."/>
            <person name="Huntley M.A."/>
            <person name="Jaffe D.B."/>
            <person name="Jagadeeshan S."/>
            <person name="Jeck W.R."/>
            <person name="Johnson J."/>
            <person name="Jones C.D."/>
            <person name="Jordan W.C."/>
            <person name="Karpen G.H."/>
            <person name="Kataoka E."/>
            <person name="Keightley P.D."/>
            <person name="Kheradpour P."/>
            <person name="Kirkness E.F."/>
            <person name="Koerich L.B."/>
            <person name="Kristiansen K."/>
            <person name="Kudrna D."/>
            <person name="Kulathinal R.J."/>
            <person name="Kumar S."/>
            <person name="Kwok R."/>
            <person name="Lander E."/>
            <person name="Langley C.H."/>
            <person name="Lapoint R."/>
            <person name="Lazzaro B.P."/>
            <person name="Lee S.J."/>
            <person name="Levesque L."/>
            <person name="Li R."/>
            <person name="Lin C.F."/>
            <person name="Lin M.F."/>
            <person name="Lindblad-Toh K."/>
            <person name="Llopart A."/>
            <person name="Long M."/>
            <person name="Low L."/>
            <person name="Lozovsky E."/>
            <person name="Lu J."/>
            <person name="Luo M."/>
            <person name="Machado C.A."/>
            <person name="Makalowski W."/>
            <person name="Marzo M."/>
            <person name="Matsuda M."/>
            <person name="Matzkin L."/>
            <person name="McAllister B."/>
            <person name="McBride C.S."/>
            <person name="McKernan B."/>
            <person name="McKernan K."/>
            <person name="Mendez-Lago M."/>
            <person name="Minx P."/>
            <person name="Mollenhauer M.U."/>
            <person name="Montooth K."/>
            <person name="Mount S.M."/>
            <person name="Mu X."/>
            <person name="Myers E."/>
            <person name="Negre B."/>
            <person name="Newfeld S."/>
            <person name="Nielsen R."/>
            <person name="Noor M.A."/>
            <person name="O'Grady P."/>
            <person name="Pachter L."/>
            <person name="Papaceit M."/>
            <person name="Parisi M.J."/>
            <person name="Parisi M."/>
            <person name="Parts L."/>
            <person name="Pedersen J.S."/>
            <person name="Pesole G."/>
            <person name="Phillippy A.M."/>
            <person name="Ponting C.P."/>
            <person name="Pop M."/>
            <person name="Porcelli D."/>
            <person name="Powell J.R."/>
            <person name="Prohaska S."/>
            <person name="Pruitt K."/>
            <person name="Puig M."/>
            <person name="Quesneville H."/>
            <person name="Ram K.R."/>
            <person name="Rand D."/>
            <person name="Rasmussen M.D."/>
            <person name="Reed L.K."/>
            <person name="Reenan R."/>
            <person name="Reily A."/>
            <person name="Remington K.A."/>
            <person name="Rieger T.T."/>
            <person name="Ritchie M.G."/>
            <person name="Robin C."/>
            <person name="Rogers Y.H."/>
            <person name="Rohde C."/>
            <person name="Rozas J."/>
            <person name="Rubenfield M.J."/>
            <person name="Ruiz A."/>
            <person name="Russo S."/>
            <person name="Salzberg S.L."/>
            <person name="Sanchez-Gracia A."/>
            <person name="Saranga D.J."/>
            <person name="Sato H."/>
            <person name="Schaeffer S.W."/>
            <person name="Schatz M.C."/>
            <person name="Schlenke T."/>
            <person name="Schwartz R."/>
            <person name="Segarra C."/>
            <person name="Singh R.S."/>
            <person name="Sirot L."/>
            <person name="Sirota M."/>
            <person name="Sisneros N.B."/>
            <person name="Smith C.D."/>
            <person name="Smith T.F."/>
            <person name="Spieth J."/>
            <person name="Stage D.E."/>
            <person name="Stark A."/>
            <person name="Stephan W."/>
            <person name="Strausberg R.L."/>
            <person name="Strempel S."/>
            <person name="Sturgill D."/>
            <person name="Sutton G."/>
            <person name="Sutton G.G."/>
            <person name="Tao W."/>
            <person name="Teichmann S."/>
            <person name="Tobari Y.N."/>
            <person name="Tomimura Y."/>
            <person name="Tsolas J.M."/>
            <person name="Valente V.L."/>
            <person name="Venter E."/>
            <person name="Venter J.C."/>
            <person name="Vicario S."/>
            <person name="Vieira F.G."/>
            <person name="Vilella A.J."/>
            <person name="Villasante A."/>
            <person name="Walenz B."/>
            <person name="Wang J."/>
            <person name="Wasserman M."/>
            <person name="Watts T."/>
            <person name="Wilson D."/>
            <person name="Wilson R.K."/>
            <person name="Wing R.A."/>
            <person name="Wolfner M.F."/>
            <person name="Wong A."/>
            <person name="Wong G.K."/>
            <person name="Wu C.I."/>
            <person name="Wu G."/>
            <person name="Yamamoto D."/>
            <person name="Yang H.P."/>
            <person name="Yang S.P."/>
            <person name="Yorke J.A."/>
            <person name="Yoshida K."/>
            <person name="Zdobnov E."/>
            <person name="Zhang P."/>
            <person name="Zhang Y."/>
            <person name="Zimin A.V."/>
            <person name="Baldwin J."/>
            <person name="Abdouelleil A."/>
            <person name="Abdulkadir J."/>
            <person name="Abebe A."/>
            <person name="Abera B."/>
            <person name="Abreu J."/>
            <person name="Acer S.C."/>
            <person name="Aftuck L."/>
            <person name="Alexander A."/>
            <person name="An P."/>
            <person name="Anderson E."/>
            <person name="Anderson S."/>
            <person name="Arachi H."/>
            <person name="Azer M."/>
            <person name="Bachantsang P."/>
            <person name="Barry A."/>
            <person name="Bayul T."/>
            <person name="Berlin A."/>
            <person name="Bessette D."/>
            <person name="Bloom T."/>
            <person name="Blye J."/>
            <person name="Boguslavskiy L."/>
            <person name="Bonnet C."/>
            <person name="Boukhgalter B."/>
            <person name="Bourzgui I."/>
            <person name="Brown A."/>
            <person name="Cahill P."/>
            <person name="Channer S."/>
            <person name="Cheshatsang Y."/>
            <person name="Chuda L."/>
            <person name="Citroen M."/>
            <person name="Collymore A."/>
            <person name="Cooke P."/>
            <person name="Costello M."/>
            <person name="D'Aco K."/>
            <person name="Daza R."/>
            <person name="De Haan G."/>
            <person name="DeGray S."/>
            <person name="DeMaso C."/>
            <person name="Dhargay N."/>
            <person name="Dooley K."/>
            <person name="Dooley E."/>
            <person name="Doricent M."/>
            <person name="Dorje P."/>
            <person name="Dorjee K."/>
            <person name="Dupes A."/>
            <person name="Elong R."/>
            <person name="Falk J."/>
            <person name="Farina A."/>
            <person name="Faro S."/>
            <person name="Ferguson D."/>
            <person name="Fisher S."/>
            <person name="Foley C.D."/>
            <person name="Franke A."/>
            <person name="Friedrich D."/>
            <person name="Gadbois L."/>
            <person name="Gearin G."/>
            <person name="Gearin C.R."/>
            <person name="Giannoukos G."/>
            <person name="Goode T."/>
            <person name="Graham J."/>
            <person name="Grandbois E."/>
            <person name="Grewal S."/>
            <person name="Gyaltsen K."/>
            <person name="Hafez N."/>
            <person name="Hagos B."/>
            <person name="Hall J."/>
            <person name="Henson C."/>
            <person name="Hollinger A."/>
            <person name="Honan T."/>
            <person name="Huard M.D."/>
            <person name="Hughes L."/>
            <person name="Hurhula B."/>
            <person name="Husby M.E."/>
            <person name="Kamat A."/>
            <person name="Kanga B."/>
            <person name="Kashin S."/>
            <person name="Khazanovich D."/>
            <person name="Kisner P."/>
            <person name="Lance K."/>
            <person name="Lara M."/>
            <person name="Lee W."/>
            <person name="Lennon N."/>
            <person name="Letendre F."/>
            <person name="LeVine R."/>
            <person name="Lipovsky A."/>
            <person name="Liu X."/>
            <person name="Liu J."/>
            <person name="Liu S."/>
            <person name="Lokyitsang T."/>
            <person name="Lokyitsang Y."/>
            <person name="Lubonja R."/>
            <person name="Lui A."/>
            <person name="MacDonald P."/>
            <person name="Magnisalis V."/>
            <person name="Maru K."/>
            <person name="Matthews C."/>
            <person name="McCusker W."/>
            <person name="McDonough S."/>
            <person name="Mehta T."/>
            <person name="Meldrim J."/>
            <person name="Meneus L."/>
            <person name="Mihai O."/>
            <person name="Mihalev A."/>
            <person name="Mihova T."/>
            <person name="Mittelman R."/>
            <person name="Mlenga V."/>
            <person name="Montmayeur A."/>
            <person name="Mulrain L."/>
            <person name="Navidi A."/>
            <person name="Naylor J."/>
            <person name="Negash T."/>
            <person name="Nguyen T."/>
            <person name="Nguyen N."/>
            <person name="Nicol R."/>
            <person name="Norbu C."/>
            <person name="Norbu N."/>
            <person name="Novod N."/>
            <person name="O'Neill B."/>
            <person name="Osman S."/>
            <person name="Markiewicz E."/>
            <person name="Oyono O.L."/>
            <person name="Patti C."/>
            <person name="Phunkhang P."/>
            <person name="Pierre F."/>
            <person name="Priest M."/>
            <person name="Raghuraman S."/>
            <person name="Rege F."/>
            <person name="Reyes R."/>
            <person name="Rise C."/>
            <person name="Rogov P."/>
            <person name="Ross K."/>
            <person name="Ryan E."/>
            <person name="Settipalli S."/>
            <person name="Shea T."/>
            <person name="Sherpa N."/>
            <person name="Shi L."/>
            <person name="Shih D."/>
            <person name="Sparrow T."/>
            <person name="Spaulding J."/>
            <person name="Stalker J."/>
            <person name="Stange-Thomann N."/>
            <person name="Stavropoulos S."/>
            <person name="Stone C."/>
            <person name="Strader C."/>
            <person name="Tesfaye S."/>
            <person name="Thomson T."/>
            <person name="Thoulutsang Y."/>
            <person name="Thoulutsang D."/>
            <person name="Topham K."/>
            <person name="Topping I."/>
            <person name="Tsamla T."/>
            <person name="Vassiliev H."/>
            <person name="Vo A."/>
            <person name="Wangchuk T."/>
            <person name="Wangdi T."/>
            <person name="Weiand M."/>
            <person name="Wilkinson J."/>
            <person name="Wilson A."/>
            <person name="Yadav S."/>
            <person name="Young G."/>
            <person name="Yu Q."/>
            <person name="Zembek L."/>
            <person name="Zhong D."/>
            <person name="Zimmer A."/>
            <person name="Zwirko Z."/>
            <person name="Jaffe D.B."/>
            <person name="Alvarez P."/>
            <person name="Brockman W."/>
            <person name="Butler J."/>
            <person name="Chin C."/>
            <person name="Gnerre S."/>
            <person name="Grabherr M."/>
            <person name="Kleber M."/>
            <person name="Mauceli E."/>
            <person name="MacCallum I."/>
        </authorList>
    </citation>
    <scope>NUCLEOTIDE SEQUENCE [LARGE SCALE GENOMIC DNA]</scope>
    <source>
        <strain evidence="5">Tucson 14030-0811.24</strain>
    </source>
</reference>
<dbReference type="Pfam" id="PF00379">
    <property type="entry name" value="Chitin_bind_4"/>
    <property type="match status" value="1"/>
</dbReference>
<keyword evidence="5" id="KW-1185">Reference proteome</keyword>
<feature type="compositionally biased region" description="Polar residues" evidence="2">
    <location>
        <begin position="242"/>
        <end position="255"/>
    </location>
</feature>
<keyword evidence="1" id="KW-0193">Cuticle</keyword>
<organism evidence="4 5">
    <name type="scientific">Drosophila willistoni</name>
    <name type="common">Fruit fly</name>
    <dbReference type="NCBI Taxonomy" id="7260"/>
    <lineage>
        <taxon>Eukaryota</taxon>
        <taxon>Metazoa</taxon>
        <taxon>Ecdysozoa</taxon>
        <taxon>Arthropoda</taxon>
        <taxon>Hexapoda</taxon>
        <taxon>Insecta</taxon>
        <taxon>Pterygota</taxon>
        <taxon>Neoptera</taxon>
        <taxon>Endopterygota</taxon>
        <taxon>Diptera</taxon>
        <taxon>Brachycera</taxon>
        <taxon>Muscomorpha</taxon>
        <taxon>Ephydroidea</taxon>
        <taxon>Drosophilidae</taxon>
        <taxon>Drosophila</taxon>
        <taxon>Sophophora</taxon>
    </lineage>
</organism>
<evidence type="ECO:0000313" key="4">
    <source>
        <dbReference type="EMBL" id="KRF98988.1"/>
    </source>
</evidence>